<name>A0A223P1J3_9SPHI</name>
<protein>
    <recommendedName>
        <fullName evidence="2">DUF4350 domain-containing protein</fullName>
    </recommendedName>
</protein>
<feature type="domain" description="DUF4350" evidence="2">
    <location>
        <begin position="38"/>
        <end position="220"/>
    </location>
</feature>
<evidence type="ECO:0000259" key="2">
    <source>
        <dbReference type="Pfam" id="PF14258"/>
    </source>
</evidence>
<dbReference type="KEGG" id="muc:MuYL_4134"/>
<reference evidence="3 4" key="1">
    <citation type="submission" date="2017-08" db="EMBL/GenBank/DDBJ databases">
        <title>Complete genome sequence of Mucilaginibacter sp. strain BJC16-A31.</title>
        <authorList>
            <consortium name="Henan University of Science and Technology"/>
            <person name="You X."/>
        </authorList>
    </citation>
    <scope>NUCLEOTIDE SEQUENCE [LARGE SCALE GENOMIC DNA]</scope>
    <source>
        <strain evidence="3 4">BJC16-A31</strain>
    </source>
</reference>
<gene>
    <name evidence="3" type="ORF">MuYL_4134</name>
</gene>
<dbReference type="RefSeq" id="WP_094572104.1">
    <property type="nucleotide sequence ID" value="NZ_CP022743.1"/>
</dbReference>
<evidence type="ECO:0000313" key="4">
    <source>
        <dbReference type="Proteomes" id="UP000215002"/>
    </source>
</evidence>
<keyword evidence="1" id="KW-0472">Membrane</keyword>
<keyword evidence="1" id="KW-0812">Transmembrane</keyword>
<dbReference type="AlphaFoldDB" id="A0A223P1J3"/>
<keyword evidence="4" id="KW-1185">Reference proteome</keyword>
<accession>A0A223P1J3</accession>
<evidence type="ECO:0000256" key="1">
    <source>
        <dbReference type="SAM" id="Phobius"/>
    </source>
</evidence>
<feature type="transmembrane region" description="Helical" evidence="1">
    <location>
        <begin position="260"/>
        <end position="277"/>
    </location>
</feature>
<dbReference type="EMBL" id="CP022743">
    <property type="protein sequence ID" value="ASU36019.1"/>
    <property type="molecule type" value="Genomic_DNA"/>
</dbReference>
<proteinExistence type="predicted"/>
<organism evidence="3 4">
    <name type="scientific">Mucilaginibacter xinganensis</name>
    <dbReference type="NCBI Taxonomy" id="1234841"/>
    <lineage>
        <taxon>Bacteria</taxon>
        <taxon>Pseudomonadati</taxon>
        <taxon>Bacteroidota</taxon>
        <taxon>Sphingobacteriia</taxon>
        <taxon>Sphingobacteriales</taxon>
        <taxon>Sphingobacteriaceae</taxon>
        <taxon>Mucilaginibacter</taxon>
    </lineage>
</organism>
<evidence type="ECO:0000313" key="3">
    <source>
        <dbReference type="EMBL" id="ASU36019.1"/>
    </source>
</evidence>
<dbReference type="OrthoDB" id="1111222at2"/>
<dbReference type="Proteomes" id="UP000215002">
    <property type="component" value="Chromosome"/>
</dbReference>
<keyword evidence="1" id="KW-1133">Transmembrane helix</keyword>
<sequence length="392" mass="45410">MRSLKIYLIIGTILLIIYLVAKVNQPKAVDWTETLSSKDKIPYGTYILANRLNDIFPGARISTYRQPVYNVIAEDSIKQASYLIICPGVDFSQPDYSQLIKYLKEGNDVFISAEYFGKLFEKKLSIETKTFYNLVSKRQQVRYLSPNLEAHKPLSIDKDVATSYFSKFDTLHAVVLSENADHKANFIKYVFGKGNLYLCANPKLFSNYSLLKPDGALYAATALSFIKGTRQIILDEYYTQGDRGDDTPMRLFLSIPTLQWAYYIALFSLLVFVLYEIKRRQRIIPVIEPLSNATLDFVTVVGHVYYEQRDNADIAQKKILYLLTWLRDEHQIKTAIAHEKFKEKITNKLGLEPMFANELVNYLKYITVQEKVNDRELIELNKLIEKFYKQAR</sequence>
<dbReference type="InterPro" id="IPR025646">
    <property type="entry name" value="DUF4350"/>
</dbReference>
<dbReference type="Pfam" id="PF14258">
    <property type="entry name" value="DUF4350"/>
    <property type="match status" value="1"/>
</dbReference>